<name>A0AAD9CUH9_PAPLA</name>
<dbReference type="AlphaFoldDB" id="A0AAD9CUH9"/>
<organism evidence="2 3">
    <name type="scientific">Papiliotrema laurentii</name>
    <name type="common">Cryptococcus laurentii</name>
    <dbReference type="NCBI Taxonomy" id="5418"/>
    <lineage>
        <taxon>Eukaryota</taxon>
        <taxon>Fungi</taxon>
        <taxon>Dikarya</taxon>
        <taxon>Basidiomycota</taxon>
        <taxon>Agaricomycotina</taxon>
        <taxon>Tremellomycetes</taxon>
        <taxon>Tremellales</taxon>
        <taxon>Rhynchogastremaceae</taxon>
        <taxon>Papiliotrema</taxon>
    </lineage>
</organism>
<evidence type="ECO:0000256" key="1">
    <source>
        <dbReference type="SAM" id="MobiDB-lite"/>
    </source>
</evidence>
<dbReference type="CDD" id="cd02325">
    <property type="entry name" value="R3H"/>
    <property type="match status" value="1"/>
</dbReference>
<sequence length="457" mass="49764">MTDTASPTQAPVPLHIPAILQNPVNRSARQVEAYNAQQRQKAAARRESRAPEAIAGNGRGKRYVRRKDNAAFTSNPHIVQPTRADFTPPVPLQVRRAQPMFPPSSIPRSTEAPGSVLPSKDPFSQDSRSGAFSTSLKGTRALLRKKGRRAEELVGTVESGLREWLQGEGWDLGADPDHTTWNVIDPTPVDYMAPEGEAGPSSSRSGSRRMPERHQLRDQLPPLPVEDGSCPAILELSRSPAHLTWAVTEGFERLVVHLVVRYYELVSWSEDHHTTSGQSVRVTHIILPTLAQPRVPLQSHSLLTPVTTDLSASSGSELYSSTDVGTDSETDSDAGTEVGYSLEFDHEGDTSIATVTPELIQGVSQLELNDLHRVSSNTSSMYASSEGGSDFGMADSVTLPLPPSNAGWTPVTFSDVESDFGDIPLPKRNIASLNALGRMGPRGWEDRPTFFEYLYGV</sequence>
<feature type="region of interest" description="Disordered" evidence="1">
    <location>
        <begin position="34"/>
        <end position="59"/>
    </location>
</feature>
<feature type="region of interest" description="Disordered" evidence="1">
    <location>
        <begin position="308"/>
        <end position="334"/>
    </location>
</feature>
<reference evidence="2" key="1">
    <citation type="submission" date="2023-02" db="EMBL/GenBank/DDBJ databases">
        <title>Identification and recombinant expression of a fungal hydrolase from Papiliotrema laurentii that hydrolyzes apple cutin and clears colloidal polyester polyurethane.</title>
        <authorList>
            <consortium name="DOE Joint Genome Institute"/>
            <person name="Roman V.A."/>
            <person name="Bojanowski C."/>
            <person name="Crable B.R."/>
            <person name="Wagner D.N."/>
            <person name="Hung C.S."/>
            <person name="Nadeau L.J."/>
            <person name="Schratz L."/>
            <person name="Haridas S."/>
            <person name="Pangilinan J."/>
            <person name="Lipzen A."/>
            <person name="Na H."/>
            <person name="Yan M."/>
            <person name="Ng V."/>
            <person name="Grigoriev I.V."/>
            <person name="Spatafora J.W."/>
            <person name="Barlow D."/>
            <person name="Biffinger J."/>
            <person name="Kelley-Loughnane N."/>
            <person name="Varaljay V.A."/>
            <person name="Crookes-Goodson W.J."/>
        </authorList>
    </citation>
    <scope>NUCLEOTIDE SEQUENCE</scope>
    <source>
        <strain evidence="2">5307AH</strain>
    </source>
</reference>
<feature type="compositionally biased region" description="Low complexity" evidence="1">
    <location>
        <begin position="311"/>
        <end position="321"/>
    </location>
</feature>
<keyword evidence="3" id="KW-1185">Reference proteome</keyword>
<gene>
    <name evidence="2" type="ORF">DB88DRAFT_542193</name>
</gene>
<protein>
    <recommendedName>
        <fullName evidence="4">R3H-associated N-terminal domain-containing protein</fullName>
    </recommendedName>
</protein>
<evidence type="ECO:0000313" key="3">
    <source>
        <dbReference type="Proteomes" id="UP001182556"/>
    </source>
</evidence>
<dbReference type="Proteomes" id="UP001182556">
    <property type="component" value="Unassembled WGS sequence"/>
</dbReference>
<feature type="region of interest" description="Disordered" evidence="1">
    <location>
        <begin position="191"/>
        <end position="224"/>
    </location>
</feature>
<evidence type="ECO:0000313" key="2">
    <source>
        <dbReference type="EMBL" id="KAK1922201.1"/>
    </source>
</evidence>
<evidence type="ECO:0008006" key="4">
    <source>
        <dbReference type="Google" id="ProtNLM"/>
    </source>
</evidence>
<accession>A0AAD9CUH9</accession>
<proteinExistence type="predicted"/>
<dbReference type="EMBL" id="JAODAN010000009">
    <property type="protein sequence ID" value="KAK1922201.1"/>
    <property type="molecule type" value="Genomic_DNA"/>
</dbReference>
<feature type="compositionally biased region" description="Low complexity" evidence="1">
    <location>
        <begin position="194"/>
        <end position="205"/>
    </location>
</feature>
<comment type="caution">
    <text evidence="2">The sequence shown here is derived from an EMBL/GenBank/DDBJ whole genome shotgun (WGS) entry which is preliminary data.</text>
</comment>
<feature type="compositionally biased region" description="Polar residues" evidence="1">
    <location>
        <begin position="122"/>
        <end position="133"/>
    </location>
</feature>
<feature type="region of interest" description="Disordered" evidence="1">
    <location>
        <begin position="97"/>
        <end position="133"/>
    </location>
</feature>